<evidence type="ECO:0000256" key="1">
    <source>
        <dbReference type="ARBA" id="ARBA00022729"/>
    </source>
</evidence>
<evidence type="ECO:0000259" key="3">
    <source>
        <dbReference type="Pfam" id="PF03330"/>
    </source>
</evidence>
<evidence type="ECO:0000313" key="4">
    <source>
        <dbReference type="EMBL" id="PPQ67809.1"/>
    </source>
</evidence>
<evidence type="ECO:0000313" key="5">
    <source>
        <dbReference type="Proteomes" id="UP000284706"/>
    </source>
</evidence>
<dbReference type="InterPro" id="IPR051477">
    <property type="entry name" value="Expansin_CellWall"/>
</dbReference>
<dbReference type="CDD" id="cd22191">
    <property type="entry name" value="DPBB_RlpA_EXP_N-like"/>
    <property type="match status" value="1"/>
</dbReference>
<organism evidence="4 5">
    <name type="scientific">Gymnopilus dilepis</name>
    <dbReference type="NCBI Taxonomy" id="231916"/>
    <lineage>
        <taxon>Eukaryota</taxon>
        <taxon>Fungi</taxon>
        <taxon>Dikarya</taxon>
        <taxon>Basidiomycota</taxon>
        <taxon>Agaricomycotina</taxon>
        <taxon>Agaricomycetes</taxon>
        <taxon>Agaricomycetidae</taxon>
        <taxon>Agaricales</taxon>
        <taxon>Agaricineae</taxon>
        <taxon>Hymenogastraceae</taxon>
        <taxon>Gymnopilus</taxon>
    </lineage>
</organism>
<comment type="caution">
    <text evidence="4">The sequence shown here is derived from an EMBL/GenBank/DDBJ whole genome shotgun (WGS) entry which is preliminary data.</text>
</comment>
<feature type="domain" description="RlpA-like protein double-psi beta-barrel" evidence="3">
    <location>
        <begin position="152"/>
        <end position="209"/>
    </location>
</feature>
<feature type="chain" id="PRO_5019296347" description="RlpA-like protein double-psi beta-barrel domain-containing protein" evidence="2">
    <location>
        <begin position="23"/>
        <end position="230"/>
    </location>
</feature>
<dbReference type="STRING" id="231916.A0A409VNK3"/>
<keyword evidence="1 2" id="KW-0732">Signal</keyword>
<dbReference type="PANTHER" id="PTHR31836">
    <property type="match status" value="1"/>
</dbReference>
<keyword evidence="5" id="KW-1185">Reference proteome</keyword>
<dbReference type="SUPFAM" id="SSF50685">
    <property type="entry name" value="Barwin-like endoglucanases"/>
    <property type="match status" value="1"/>
</dbReference>
<evidence type="ECO:0000256" key="2">
    <source>
        <dbReference type="SAM" id="SignalP"/>
    </source>
</evidence>
<protein>
    <recommendedName>
        <fullName evidence="3">RlpA-like protein double-psi beta-barrel domain-containing protein</fullName>
    </recommendedName>
</protein>
<dbReference type="Gene3D" id="2.40.40.10">
    <property type="entry name" value="RlpA-like domain"/>
    <property type="match status" value="1"/>
</dbReference>
<sequence length="230" mass="25554">MRYLGYILVSAVGFLPMTCANARHSTSVAATVSTSKYTKAHSLGDNYVFDPRDGWQTTNATDLNYKYRRDIDRPYVVERSTKHAKGGIGQTISSVLKDVLKGLKGIGKTEPVTITWYTGHDLENPSCWPNGKWAPTDQSFACALTMEGWKSRPKCFKFLEVCRTPRKCVFVRVVDTCAGCAPGSKHIDMTRAAFGELASYDTGVLQVNFRPATEPDSWHESLWGPKMNGN</sequence>
<dbReference type="Proteomes" id="UP000284706">
    <property type="component" value="Unassembled WGS sequence"/>
</dbReference>
<dbReference type="EMBL" id="NHYE01005607">
    <property type="protein sequence ID" value="PPQ67809.1"/>
    <property type="molecule type" value="Genomic_DNA"/>
</dbReference>
<dbReference type="OrthoDB" id="406505at2759"/>
<gene>
    <name evidence="4" type="ORF">CVT26_007056</name>
</gene>
<proteinExistence type="predicted"/>
<dbReference type="Pfam" id="PF03330">
    <property type="entry name" value="DPBB_1"/>
    <property type="match status" value="1"/>
</dbReference>
<feature type="signal peptide" evidence="2">
    <location>
        <begin position="1"/>
        <end position="22"/>
    </location>
</feature>
<reference evidence="4 5" key="1">
    <citation type="journal article" date="2018" name="Evol. Lett.">
        <title>Horizontal gene cluster transfer increased hallucinogenic mushroom diversity.</title>
        <authorList>
            <person name="Reynolds H.T."/>
            <person name="Vijayakumar V."/>
            <person name="Gluck-Thaler E."/>
            <person name="Korotkin H.B."/>
            <person name="Matheny P.B."/>
            <person name="Slot J.C."/>
        </authorList>
    </citation>
    <scope>NUCLEOTIDE SEQUENCE [LARGE SCALE GENOMIC DNA]</scope>
    <source>
        <strain evidence="4 5">SRW20</strain>
    </source>
</reference>
<name>A0A409VNK3_9AGAR</name>
<dbReference type="InterPro" id="IPR036908">
    <property type="entry name" value="RlpA-like_sf"/>
</dbReference>
<dbReference type="InParanoid" id="A0A409VNK3"/>
<dbReference type="InterPro" id="IPR009009">
    <property type="entry name" value="RlpA-like_DPBB"/>
</dbReference>
<accession>A0A409VNK3</accession>
<dbReference type="AlphaFoldDB" id="A0A409VNK3"/>
<dbReference type="PANTHER" id="PTHR31836:SF22">
    <property type="entry name" value="RLPA-LIKE PROTEIN DOUBLE-PSI BETA-BARREL DOMAIN-CONTAINING PROTEIN"/>
    <property type="match status" value="1"/>
</dbReference>